<dbReference type="InterPro" id="IPR038614">
    <property type="entry name" value="GK_N_sf"/>
</dbReference>
<comment type="caution">
    <text evidence="3">The sequence shown here is derived from an EMBL/GenBank/DDBJ whole genome shotgun (WGS) entry which is preliminary data.</text>
</comment>
<feature type="domain" description="MOFRL" evidence="1">
    <location>
        <begin position="222"/>
        <end position="330"/>
    </location>
</feature>
<name>A0A1F8DM93_9BACT</name>
<evidence type="ECO:0008006" key="5">
    <source>
        <dbReference type="Google" id="ProtNLM"/>
    </source>
</evidence>
<feature type="domain" description="MOFRL-associated" evidence="2">
    <location>
        <begin position="2"/>
        <end position="139"/>
    </location>
</feature>
<dbReference type="PANTHER" id="PTHR12227">
    <property type="entry name" value="GLYCERATE KINASE"/>
    <property type="match status" value="1"/>
</dbReference>
<organism evidence="3 4">
    <name type="scientific">Candidatus Wolfebacteria bacterium RBG_13_41_7</name>
    <dbReference type="NCBI Taxonomy" id="1802554"/>
    <lineage>
        <taxon>Bacteria</taxon>
        <taxon>Candidatus Wolfeibacteriota</taxon>
    </lineage>
</organism>
<dbReference type="Pfam" id="PF05161">
    <property type="entry name" value="MOFRL"/>
    <property type="match status" value="1"/>
</dbReference>
<proteinExistence type="predicted"/>
<dbReference type="Gene3D" id="3.40.50.10180">
    <property type="entry name" value="Glycerate kinase, MOFRL-like N-terminal domain"/>
    <property type="match status" value="1"/>
</dbReference>
<protein>
    <recommendedName>
        <fullName evidence="5">Glycerate kinase</fullName>
    </recommendedName>
</protein>
<evidence type="ECO:0000313" key="3">
    <source>
        <dbReference type="EMBL" id="OGM89556.1"/>
    </source>
</evidence>
<sequence>KIFRGTHPLPSIRNVKATKKIIELAEKAGKDDLIISFICGGGSALLCGSQKELRASREIFNKLTNAGANIIELNTIRKHLSEVKGGGLAKIAYPATVISLVVSDVFSGDLSMVASGPTVYDKTTKKDAKKILKKYQSKEVRLPNIWKSDFQILETPKDKKYFKKVKNVLFVSNREPITAMVKKAKKLGLSAKIYSYNLKGEAKNSLNPLISLLSRGKISGAALAGGETTVILGKNPGKGGRNMEAVLGALAMLIHNSEFRIQNYVLLSVASDGKDNTEAAGAIGDILTINKAEKLKLDLKKDLKRHNTFEFFKKTRDLIFADKKTFNVSDLMLILKI</sequence>
<dbReference type="PANTHER" id="PTHR12227:SF0">
    <property type="entry name" value="GLYCERATE KINASE"/>
    <property type="match status" value="1"/>
</dbReference>
<dbReference type="EMBL" id="MGIO01000023">
    <property type="protein sequence ID" value="OGM89556.1"/>
    <property type="molecule type" value="Genomic_DNA"/>
</dbReference>
<feature type="non-terminal residue" evidence="3">
    <location>
        <position position="1"/>
    </location>
</feature>
<evidence type="ECO:0000259" key="1">
    <source>
        <dbReference type="Pfam" id="PF05161"/>
    </source>
</evidence>
<dbReference type="InterPro" id="IPR037035">
    <property type="entry name" value="GK-like_C_sf"/>
</dbReference>
<dbReference type="SUPFAM" id="SSF82544">
    <property type="entry name" value="GckA/TtuD-like"/>
    <property type="match status" value="1"/>
</dbReference>
<dbReference type="GO" id="GO:0005737">
    <property type="term" value="C:cytoplasm"/>
    <property type="evidence" value="ECO:0007669"/>
    <property type="project" value="TreeGrafter"/>
</dbReference>
<dbReference type="Pfam" id="PF13660">
    <property type="entry name" value="DUF4147"/>
    <property type="match status" value="1"/>
</dbReference>
<dbReference type="AlphaFoldDB" id="A0A1F8DM93"/>
<dbReference type="GO" id="GO:0008887">
    <property type="term" value="F:glycerate kinase activity"/>
    <property type="evidence" value="ECO:0007669"/>
    <property type="project" value="InterPro"/>
</dbReference>
<dbReference type="InterPro" id="IPR039760">
    <property type="entry name" value="MOFRL_protein"/>
</dbReference>
<dbReference type="InterPro" id="IPR025286">
    <property type="entry name" value="MOFRL_assoc_dom"/>
</dbReference>
<evidence type="ECO:0000313" key="4">
    <source>
        <dbReference type="Proteomes" id="UP000182002"/>
    </source>
</evidence>
<evidence type="ECO:0000259" key="2">
    <source>
        <dbReference type="Pfam" id="PF13660"/>
    </source>
</evidence>
<accession>A0A1F8DM93</accession>
<dbReference type="Gene3D" id="3.40.1480.10">
    <property type="entry name" value="MOFRL domain"/>
    <property type="match status" value="1"/>
</dbReference>
<dbReference type="Proteomes" id="UP000182002">
    <property type="component" value="Unassembled WGS sequence"/>
</dbReference>
<gene>
    <name evidence="3" type="ORF">A3J77_00985</name>
</gene>
<reference evidence="3 4" key="1">
    <citation type="journal article" date="2016" name="Nat. Commun.">
        <title>Thousands of microbial genomes shed light on interconnected biogeochemical processes in an aquifer system.</title>
        <authorList>
            <person name="Anantharaman K."/>
            <person name="Brown C.T."/>
            <person name="Hug L.A."/>
            <person name="Sharon I."/>
            <person name="Castelle C.J."/>
            <person name="Probst A.J."/>
            <person name="Thomas B.C."/>
            <person name="Singh A."/>
            <person name="Wilkins M.J."/>
            <person name="Karaoz U."/>
            <person name="Brodie E.L."/>
            <person name="Williams K.H."/>
            <person name="Hubbard S.S."/>
            <person name="Banfield J.F."/>
        </authorList>
    </citation>
    <scope>NUCLEOTIDE SEQUENCE [LARGE SCALE GENOMIC DNA]</scope>
</reference>
<dbReference type="InterPro" id="IPR007835">
    <property type="entry name" value="MOFRL"/>
</dbReference>